<comment type="caution">
    <text evidence="6">The sequence shown here is derived from an EMBL/GenBank/DDBJ whole genome shotgun (WGS) entry which is preliminary data.</text>
</comment>
<protein>
    <recommendedName>
        <fullName evidence="5">FAD-binding domain-containing protein</fullName>
    </recommendedName>
</protein>
<dbReference type="PANTHER" id="PTHR43004:SF19">
    <property type="entry name" value="BINDING MONOOXYGENASE, PUTATIVE (JCVI)-RELATED"/>
    <property type="match status" value="1"/>
</dbReference>
<comment type="cofactor">
    <cofactor evidence="1">
        <name>FAD</name>
        <dbReference type="ChEBI" id="CHEBI:57692"/>
    </cofactor>
</comment>
<evidence type="ECO:0000256" key="2">
    <source>
        <dbReference type="ARBA" id="ARBA00022630"/>
    </source>
</evidence>
<dbReference type="OrthoDB" id="2690153at2759"/>
<dbReference type="Gene3D" id="3.30.9.10">
    <property type="entry name" value="D-Amino Acid Oxidase, subunit A, domain 2"/>
    <property type="match status" value="1"/>
</dbReference>
<dbReference type="PANTHER" id="PTHR43004">
    <property type="entry name" value="TRK SYSTEM POTASSIUM UPTAKE PROTEIN"/>
    <property type="match status" value="1"/>
</dbReference>
<dbReference type="Pfam" id="PF01494">
    <property type="entry name" value="FAD_binding_3"/>
    <property type="match status" value="1"/>
</dbReference>
<proteinExistence type="predicted"/>
<keyword evidence="2" id="KW-0285">Flavoprotein</keyword>
<dbReference type="STRING" id="1182545.A0A072P182"/>
<evidence type="ECO:0000313" key="7">
    <source>
        <dbReference type="Proteomes" id="UP000027920"/>
    </source>
</evidence>
<dbReference type="InterPro" id="IPR002938">
    <property type="entry name" value="FAD-bd"/>
</dbReference>
<dbReference type="Pfam" id="PF21274">
    <property type="entry name" value="Rng_hyd_C"/>
    <property type="match status" value="1"/>
</dbReference>
<evidence type="ECO:0000259" key="5">
    <source>
        <dbReference type="Pfam" id="PF01494"/>
    </source>
</evidence>
<reference evidence="6 7" key="1">
    <citation type="submission" date="2013-03" db="EMBL/GenBank/DDBJ databases">
        <title>The Genome Sequence of Exophiala aquamarina CBS 119918.</title>
        <authorList>
            <consortium name="The Broad Institute Genomics Platform"/>
            <person name="Cuomo C."/>
            <person name="de Hoog S."/>
            <person name="Gorbushina A."/>
            <person name="Walker B."/>
            <person name="Young S.K."/>
            <person name="Zeng Q."/>
            <person name="Gargeya S."/>
            <person name="Fitzgerald M."/>
            <person name="Haas B."/>
            <person name="Abouelleil A."/>
            <person name="Allen A.W."/>
            <person name="Alvarado L."/>
            <person name="Arachchi H.M."/>
            <person name="Berlin A.M."/>
            <person name="Chapman S.B."/>
            <person name="Gainer-Dewar J."/>
            <person name="Goldberg J."/>
            <person name="Griggs A."/>
            <person name="Gujja S."/>
            <person name="Hansen M."/>
            <person name="Howarth C."/>
            <person name="Imamovic A."/>
            <person name="Ireland A."/>
            <person name="Larimer J."/>
            <person name="McCowan C."/>
            <person name="Murphy C."/>
            <person name="Pearson M."/>
            <person name="Poon T.W."/>
            <person name="Priest M."/>
            <person name="Roberts A."/>
            <person name="Saif S."/>
            <person name="Shea T."/>
            <person name="Sisk P."/>
            <person name="Sykes S."/>
            <person name="Wortman J."/>
            <person name="Nusbaum C."/>
            <person name="Birren B."/>
        </authorList>
    </citation>
    <scope>NUCLEOTIDE SEQUENCE [LARGE SCALE GENOMIC DNA]</scope>
    <source>
        <strain evidence="6 7">CBS 119918</strain>
    </source>
</reference>
<keyword evidence="3" id="KW-0274">FAD</keyword>
<dbReference type="Gene3D" id="3.40.30.120">
    <property type="match status" value="1"/>
</dbReference>
<dbReference type="HOGENOM" id="CLU_009665_14_0_1"/>
<keyword evidence="7" id="KW-1185">Reference proteome</keyword>
<evidence type="ECO:0000313" key="6">
    <source>
        <dbReference type="EMBL" id="KEF53432.1"/>
    </source>
</evidence>
<sequence length="583" mass="64965">MIDIPVVIVGGGGCGLSLSCFLSNYGIEHVLLEKHHDTSVLPKAHYLNQRSMEIFRLHNLEDELRNKSCPARYMSQIAWMSTLGGKEFDANFPCRNDAPVRSVNLPLCRMEPILRRLATEKTIARVLFDHIVTDIRDDGDYVYVGGKDTDGVEFRYRAKYLVGADGGRTVGPKIGVEMEGEKGLTDMISVHFLADLSQYWDERFFACHMINGNCGTVFESGAIVPMGPNWGKHSKEWIFHFGFDLDDEARFEEEKLIPRIREILNIPNLDIKPIKTSHWIIEAVLANKYRQGRVFIAGDAAHKRPPTTGLGLNTAIEDSYNLAWKLSLVLKEKADARILDTYESERRAIGRRNVDWGLFTFQNSAVINAVIGLVPGQTASNRARFAKMFEDSEIAAALRAQTAKIIDSQRIEFSAHNIELGFKYGTGGFVVDDGTEPDESDPLGQNYVPSTRPGSRLPHAWIELLDKKMSTHDVAGSDGGFALFTDDVGEAWISVAHRFANFMGIKISIAQFGPLLHHVKDCDDVWAKVKGIKRGGALFVRPDNIVAWRSLHKSRSEGGELMQALELLFGRGIATMNGVNGTK</sequence>
<dbReference type="RefSeq" id="XP_013256022.1">
    <property type="nucleotide sequence ID" value="XM_013400568.1"/>
</dbReference>
<accession>A0A072P182</accession>
<organism evidence="6 7">
    <name type="scientific">Exophiala aquamarina CBS 119918</name>
    <dbReference type="NCBI Taxonomy" id="1182545"/>
    <lineage>
        <taxon>Eukaryota</taxon>
        <taxon>Fungi</taxon>
        <taxon>Dikarya</taxon>
        <taxon>Ascomycota</taxon>
        <taxon>Pezizomycotina</taxon>
        <taxon>Eurotiomycetes</taxon>
        <taxon>Chaetothyriomycetidae</taxon>
        <taxon>Chaetothyriales</taxon>
        <taxon>Herpotrichiellaceae</taxon>
        <taxon>Exophiala</taxon>
    </lineage>
</organism>
<dbReference type="PRINTS" id="PR00420">
    <property type="entry name" value="RNGMNOXGNASE"/>
</dbReference>
<dbReference type="InterPro" id="IPR050641">
    <property type="entry name" value="RIFMO-like"/>
</dbReference>
<dbReference type="GeneID" id="25285311"/>
<dbReference type="Gene3D" id="3.50.50.60">
    <property type="entry name" value="FAD/NAD(P)-binding domain"/>
    <property type="match status" value="1"/>
</dbReference>
<evidence type="ECO:0000256" key="4">
    <source>
        <dbReference type="ARBA" id="ARBA00023002"/>
    </source>
</evidence>
<keyword evidence="4" id="KW-0560">Oxidoreductase</keyword>
<dbReference type="GO" id="GO:0071949">
    <property type="term" value="F:FAD binding"/>
    <property type="evidence" value="ECO:0007669"/>
    <property type="project" value="InterPro"/>
</dbReference>
<dbReference type="VEuPathDB" id="FungiDB:A1O9_10407"/>
<dbReference type="AlphaFoldDB" id="A0A072P182"/>
<dbReference type="Proteomes" id="UP000027920">
    <property type="component" value="Unassembled WGS sequence"/>
</dbReference>
<gene>
    <name evidence="6" type="ORF">A1O9_10407</name>
</gene>
<name>A0A072P182_9EURO</name>
<dbReference type="SUPFAM" id="SSF51905">
    <property type="entry name" value="FAD/NAD(P)-binding domain"/>
    <property type="match status" value="1"/>
</dbReference>
<feature type="domain" description="FAD-binding" evidence="5">
    <location>
        <begin position="4"/>
        <end position="356"/>
    </location>
</feature>
<dbReference type="EMBL" id="AMGV01000013">
    <property type="protein sequence ID" value="KEF53432.1"/>
    <property type="molecule type" value="Genomic_DNA"/>
</dbReference>
<evidence type="ECO:0000256" key="3">
    <source>
        <dbReference type="ARBA" id="ARBA00022827"/>
    </source>
</evidence>
<dbReference type="InterPro" id="IPR036188">
    <property type="entry name" value="FAD/NAD-bd_sf"/>
</dbReference>
<dbReference type="GO" id="GO:0016709">
    <property type="term" value="F:oxidoreductase activity, acting on paired donors, with incorporation or reduction of molecular oxygen, NAD(P)H as one donor, and incorporation of one atom of oxygen"/>
    <property type="evidence" value="ECO:0007669"/>
    <property type="project" value="UniProtKB-ARBA"/>
</dbReference>
<evidence type="ECO:0000256" key="1">
    <source>
        <dbReference type="ARBA" id="ARBA00001974"/>
    </source>
</evidence>